<proteinExistence type="predicted"/>
<evidence type="ECO:0000313" key="2">
    <source>
        <dbReference type="EMBL" id="KIH97997.1"/>
    </source>
</evidence>
<evidence type="ECO:0000256" key="1">
    <source>
        <dbReference type="SAM" id="MobiDB-lite"/>
    </source>
</evidence>
<protein>
    <submittedName>
        <fullName evidence="2">Uncharacterized protein</fullName>
    </submittedName>
</protein>
<evidence type="ECO:0000313" key="3">
    <source>
        <dbReference type="Proteomes" id="UP000031675"/>
    </source>
</evidence>
<organism evidence="2 3">
    <name type="scientific">Streptomonospora alba</name>
    <dbReference type="NCBI Taxonomy" id="183763"/>
    <lineage>
        <taxon>Bacteria</taxon>
        <taxon>Bacillati</taxon>
        <taxon>Actinomycetota</taxon>
        <taxon>Actinomycetes</taxon>
        <taxon>Streptosporangiales</taxon>
        <taxon>Nocardiopsidaceae</taxon>
        <taxon>Streptomonospora</taxon>
    </lineage>
</organism>
<gene>
    <name evidence="2" type="ORF">LP52_15870</name>
</gene>
<name>A0A0C2JM84_9ACTN</name>
<reference evidence="3" key="1">
    <citation type="journal article" date="2015" name="Chem. Biol.">
        <title>Structure, bioactivity, and resistance mechanism of streptomonomicin, an unusual lasso Peptide from an understudied halophilic actinomycete.</title>
        <authorList>
            <person name="Metelev M."/>
            <person name="Tietz J.I."/>
            <person name="Melby J.O."/>
            <person name="Blair P.M."/>
            <person name="Zhu L."/>
            <person name="Livnat I."/>
            <person name="Severinov K."/>
            <person name="Mitchell D.A."/>
        </authorList>
    </citation>
    <scope>NUCLEOTIDE SEQUENCE [LARGE SCALE GENOMIC DNA]</scope>
    <source>
        <strain evidence="3">YIM 90003</strain>
    </source>
</reference>
<keyword evidence="3" id="KW-1185">Reference proteome</keyword>
<dbReference type="EMBL" id="JROO01000030">
    <property type="protein sequence ID" value="KIH97997.1"/>
    <property type="molecule type" value="Genomic_DNA"/>
</dbReference>
<sequence length="117" mass="12393">MPFSTHTGATRRSLLASLAAELRKLGAPALIALAESDHPVLYTVRGGRRVAVVAVQVGERWCLLWGGHEHAPAERPDLAARFLCGARATVTALLDRRPRARGPRAEPGAGARLSAVA</sequence>
<comment type="caution">
    <text evidence="2">The sequence shown here is derived from an EMBL/GenBank/DDBJ whole genome shotgun (WGS) entry which is preliminary data.</text>
</comment>
<dbReference type="AlphaFoldDB" id="A0A0C2JM84"/>
<accession>A0A0C2JM84</accession>
<dbReference type="Proteomes" id="UP000031675">
    <property type="component" value="Unassembled WGS sequence"/>
</dbReference>
<feature type="compositionally biased region" description="Low complexity" evidence="1">
    <location>
        <begin position="105"/>
        <end position="117"/>
    </location>
</feature>
<feature type="region of interest" description="Disordered" evidence="1">
    <location>
        <begin position="96"/>
        <end position="117"/>
    </location>
</feature>
<dbReference type="RefSeq" id="WP_040274550.1">
    <property type="nucleotide sequence ID" value="NZ_JROO01000030.1"/>
</dbReference>
<dbReference type="STRING" id="183763.LP52_15870"/>